<evidence type="ECO:0000256" key="1">
    <source>
        <dbReference type="SAM" id="SignalP"/>
    </source>
</evidence>
<dbReference type="SUPFAM" id="SSF50630">
    <property type="entry name" value="Acid proteases"/>
    <property type="match status" value="2"/>
</dbReference>
<dbReference type="Pfam" id="PF13975">
    <property type="entry name" value="gag-asp_proteas"/>
    <property type="match status" value="1"/>
</dbReference>
<organism evidence="2 3">
    <name type="scientific">Polaribacter cellanae</name>
    <dbReference type="NCBI Taxonomy" id="2818493"/>
    <lineage>
        <taxon>Bacteria</taxon>
        <taxon>Pseudomonadati</taxon>
        <taxon>Bacteroidota</taxon>
        <taxon>Flavobacteriia</taxon>
        <taxon>Flavobacteriales</taxon>
        <taxon>Flavobacteriaceae</taxon>
    </lineage>
</organism>
<evidence type="ECO:0000313" key="2">
    <source>
        <dbReference type="EMBL" id="QTE24271.1"/>
    </source>
</evidence>
<dbReference type="KEGG" id="pcea:J3359_08425"/>
<gene>
    <name evidence="2" type="ORF">J3359_08425</name>
</gene>
<reference evidence="2 3" key="1">
    <citation type="submission" date="2021-03" db="EMBL/GenBank/DDBJ databases">
        <title>Complete genome of Polaribacter_sp.SM13.</title>
        <authorList>
            <person name="Jeong S.W."/>
            <person name="Bae J.W."/>
        </authorList>
    </citation>
    <scope>NUCLEOTIDE SEQUENCE [LARGE SCALE GENOMIC DNA]</scope>
    <source>
        <strain evidence="2 3">SM13</strain>
    </source>
</reference>
<dbReference type="Gene3D" id="2.40.70.10">
    <property type="entry name" value="Acid Proteases"/>
    <property type="match status" value="2"/>
</dbReference>
<name>A0A975H875_9FLAO</name>
<evidence type="ECO:0000313" key="3">
    <source>
        <dbReference type="Proteomes" id="UP000663920"/>
    </source>
</evidence>
<proteinExistence type="predicted"/>
<dbReference type="Proteomes" id="UP000663920">
    <property type="component" value="Chromosome"/>
</dbReference>
<dbReference type="AlphaFoldDB" id="A0A975H875"/>
<keyword evidence="1" id="KW-0732">Signal</keyword>
<dbReference type="EMBL" id="CP071869">
    <property type="protein sequence ID" value="QTE24271.1"/>
    <property type="molecule type" value="Genomic_DNA"/>
</dbReference>
<sequence length="419" mass="48003">MYKFYFSIAVLLLLCCNSEVHNSELHLLFKKKQYQSLESENNDPNSSLYYFYKAVFSNVTNKPRESNQYLDSLQLEENQIPDSLSYEIVKLRNDNYIKLFDYQNAYSTATELTSKYRSFIKSEDVDDEANAAKIWKTLKAQKPQKVHQFNRTSIPVTRDLAQLPNVEIESNGKKMNFVFDTGAGISSIQESVAIELEMIFMDDLGIKVKGFNGIDNDIKIALAKELIINGILIENVPFLVFKNEALTFANGAYKINGIIGFPIAKELGTIEIFSDKLVVSKGVEYKSELRKNLFVESLHPIILMNYQQKTLPFILDTGAQQSQFSKQFYETFKTTFRNAKSENRKLESAGGSREYKAIVLGNIILKLDNKDVKFNNVEVDIENDHILGKEFYGNIGQDLLKNYESVTISFEHNYLLLKN</sequence>
<feature type="chain" id="PRO_5037308801" evidence="1">
    <location>
        <begin position="23"/>
        <end position="419"/>
    </location>
</feature>
<feature type="signal peptide" evidence="1">
    <location>
        <begin position="1"/>
        <end position="22"/>
    </location>
</feature>
<protein>
    <submittedName>
        <fullName evidence="2">Retropepsin-like domain-containing protein</fullName>
    </submittedName>
</protein>
<dbReference type="RefSeq" id="WP_208080243.1">
    <property type="nucleotide sequence ID" value="NZ_CP071869.1"/>
</dbReference>
<keyword evidence="3" id="KW-1185">Reference proteome</keyword>
<dbReference type="InterPro" id="IPR021109">
    <property type="entry name" value="Peptidase_aspartic_dom_sf"/>
</dbReference>
<accession>A0A975H875</accession>